<dbReference type="Proteomes" id="UP000481861">
    <property type="component" value="Unassembled WGS sequence"/>
</dbReference>
<evidence type="ECO:0000313" key="1">
    <source>
        <dbReference type="EMBL" id="KAF2865839.1"/>
    </source>
</evidence>
<proteinExistence type="predicted"/>
<organism evidence="1 2">
    <name type="scientific">Massariosphaeria phaeospora</name>
    <dbReference type="NCBI Taxonomy" id="100035"/>
    <lineage>
        <taxon>Eukaryota</taxon>
        <taxon>Fungi</taxon>
        <taxon>Dikarya</taxon>
        <taxon>Ascomycota</taxon>
        <taxon>Pezizomycotina</taxon>
        <taxon>Dothideomycetes</taxon>
        <taxon>Pleosporomycetidae</taxon>
        <taxon>Pleosporales</taxon>
        <taxon>Pleosporales incertae sedis</taxon>
        <taxon>Massariosphaeria</taxon>
    </lineage>
</organism>
<sequence>MSTYPRPTEDDAIYLALESLKVASLSSDRYMNFIPGYLGLLWQEMCRARSSPPTSNRKTLGDRLFRGFNRAESPCQSLVAKSSPASAFQSICSEIEAHIAWLANDLREVVKIFSELNSYRIPAPNDGKFNDIHARMYNLLERNSWARIQRFNNDAATRWILNEPVEALCSDLQCGKKDGFTKAKLNELRGSARAAERAVTGVAYILRLAREKDKAKIEETSTGLDADEYRIRI</sequence>
<keyword evidence="2" id="KW-1185">Reference proteome</keyword>
<name>A0A7C8M2A9_9PLEO</name>
<evidence type="ECO:0000313" key="2">
    <source>
        <dbReference type="Proteomes" id="UP000481861"/>
    </source>
</evidence>
<accession>A0A7C8M2A9</accession>
<dbReference type="EMBL" id="JAADJZ010000031">
    <property type="protein sequence ID" value="KAF2865839.1"/>
    <property type="molecule type" value="Genomic_DNA"/>
</dbReference>
<protein>
    <submittedName>
        <fullName evidence="1">Uncharacterized protein</fullName>
    </submittedName>
</protein>
<comment type="caution">
    <text evidence="1">The sequence shown here is derived from an EMBL/GenBank/DDBJ whole genome shotgun (WGS) entry which is preliminary data.</text>
</comment>
<dbReference type="AlphaFoldDB" id="A0A7C8M2A9"/>
<gene>
    <name evidence="1" type="ORF">BDV95DRAFT_249364</name>
</gene>
<reference evidence="1 2" key="1">
    <citation type="submission" date="2020-01" db="EMBL/GenBank/DDBJ databases">
        <authorList>
            <consortium name="DOE Joint Genome Institute"/>
            <person name="Haridas S."/>
            <person name="Albert R."/>
            <person name="Binder M."/>
            <person name="Bloem J."/>
            <person name="Labutti K."/>
            <person name="Salamov A."/>
            <person name="Andreopoulos B."/>
            <person name="Baker S.E."/>
            <person name="Barry K."/>
            <person name="Bills G."/>
            <person name="Bluhm B.H."/>
            <person name="Cannon C."/>
            <person name="Castanera R."/>
            <person name="Culley D.E."/>
            <person name="Daum C."/>
            <person name="Ezra D."/>
            <person name="Gonzalez J.B."/>
            <person name="Henrissat B."/>
            <person name="Kuo A."/>
            <person name="Liang C."/>
            <person name="Lipzen A."/>
            <person name="Lutzoni F."/>
            <person name="Magnuson J."/>
            <person name="Mondo S."/>
            <person name="Nolan M."/>
            <person name="Ohm R."/>
            <person name="Pangilinan J."/>
            <person name="Park H.-J.H."/>
            <person name="Ramirez L."/>
            <person name="Alfaro M."/>
            <person name="Sun H."/>
            <person name="Tritt A."/>
            <person name="Yoshinaga Y."/>
            <person name="Zwiers L.-H.L."/>
            <person name="Turgeon B.G."/>
            <person name="Goodwin S.B."/>
            <person name="Spatafora J.W."/>
            <person name="Crous P.W."/>
            <person name="Grigoriev I.V."/>
        </authorList>
    </citation>
    <scope>NUCLEOTIDE SEQUENCE [LARGE SCALE GENOMIC DNA]</scope>
    <source>
        <strain evidence="1 2">CBS 611.86</strain>
    </source>
</reference>